<evidence type="ECO:0000313" key="3">
    <source>
        <dbReference type="Proteomes" id="UP000823638"/>
    </source>
</evidence>
<comment type="caution">
    <text evidence="2">The sequence shown here is derived from an EMBL/GenBank/DDBJ whole genome shotgun (WGS) entry which is preliminary data.</text>
</comment>
<organism evidence="2 3">
    <name type="scientific">Candidatus Gallitreponema excrementavium</name>
    <dbReference type="NCBI Taxonomy" id="2840840"/>
    <lineage>
        <taxon>Bacteria</taxon>
        <taxon>Pseudomonadati</taxon>
        <taxon>Spirochaetota</taxon>
        <taxon>Spirochaetia</taxon>
        <taxon>Spirochaetales</taxon>
        <taxon>Candidatus Gallitreponema</taxon>
    </lineage>
</organism>
<dbReference type="Proteomes" id="UP000823638">
    <property type="component" value="Unassembled WGS sequence"/>
</dbReference>
<protein>
    <recommendedName>
        <fullName evidence="4">DRTGG domain-containing protein</fullName>
    </recommendedName>
</protein>
<dbReference type="Gene3D" id="3.40.1390.20">
    <property type="entry name" value="HprK N-terminal domain-like"/>
    <property type="match status" value="1"/>
</dbReference>
<evidence type="ECO:0000256" key="1">
    <source>
        <dbReference type="ARBA" id="ARBA00011643"/>
    </source>
</evidence>
<dbReference type="EMBL" id="JADIMM010000017">
    <property type="protein sequence ID" value="MBO8456773.1"/>
    <property type="molecule type" value="Genomic_DNA"/>
</dbReference>
<comment type="subunit">
    <text evidence="1">Homohexamer.</text>
</comment>
<accession>A0A9D9HN46</accession>
<evidence type="ECO:0000313" key="2">
    <source>
        <dbReference type="EMBL" id="MBO8456773.1"/>
    </source>
</evidence>
<dbReference type="AlphaFoldDB" id="A0A9D9HN46"/>
<sequence>MTLGDIVKKLKLKTVVEKNLDHVIRNVYTGDLLSDVMANGEEGSVFVTIQAHKNSIAVATLKDFPAIIICNSREIPEDMAAAGEEECIGIFQTDMDAFHVSGCLYNLF</sequence>
<gene>
    <name evidence="2" type="ORF">IAA81_00915</name>
</gene>
<dbReference type="InterPro" id="IPR028979">
    <property type="entry name" value="Ser_kin/Pase_Hpr-like_N_sf"/>
</dbReference>
<proteinExistence type="predicted"/>
<reference evidence="2" key="1">
    <citation type="submission" date="2020-10" db="EMBL/GenBank/DDBJ databases">
        <authorList>
            <person name="Gilroy R."/>
        </authorList>
    </citation>
    <scope>NUCLEOTIDE SEQUENCE</scope>
    <source>
        <strain evidence="2">10532</strain>
    </source>
</reference>
<name>A0A9D9HN46_9SPIR</name>
<evidence type="ECO:0008006" key="4">
    <source>
        <dbReference type="Google" id="ProtNLM"/>
    </source>
</evidence>
<dbReference type="SUPFAM" id="SSF75138">
    <property type="entry name" value="HprK N-terminal domain-like"/>
    <property type="match status" value="1"/>
</dbReference>
<reference evidence="2" key="2">
    <citation type="journal article" date="2021" name="PeerJ">
        <title>Extensive microbial diversity within the chicken gut microbiome revealed by metagenomics and culture.</title>
        <authorList>
            <person name="Gilroy R."/>
            <person name="Ravi A."/>
            <person name="Getino M."/>
            <person name="Pursley I."/>
            <person name="Horton D.L."/>
            <person name="Alikhan N.F."/>
            <person name="Baker D."/>
            <person name="Gharbi K."/>
            <person name="Hall N."/>
            <person name="Watson M."/>
            <person name="Adriaenssens E.M."/>
            <person name="Foster-Nyarko E."/>
            <person name="Jarju S."/>
            <person name="Secka A."/>
            <person name="Antonio M."/>
            <person name="Oren A."/>
            <person name="Chaudhuri R.R."/>
            <person name="La Ragione R."/>
            <person name="Hildebrand F."/>
            <person name="Pallen M.J."/>
        </authorList>
    </citation>
    <scope>NUCLEOTIDE SEQUENCE</scope>
    <source>
        <strain evidence="2">10532</strain>
    </source>
</reference>